<dbReference type="Proteomes" id="UP000000644">
    <property type="component" value="Plasmid pPNAP01"/>
</dbReference>
<dbReference type="EMBL" id="CP000530">
    <property type="protein sequence ID" value="ABM39493.1"/>
    <property type="molecule type" value="Genomic_DNA"/>
</dbReference>
<keyword evidence="2" id="KW-1185">Reference proteome</keyword>
<dbReference type="HOGENOM" id="CLU_2510479_0_0_4"/>
<evidence type="ECO:0000313" key="1">
    <source>
        <dbReference type="EMBL" id="ABM39493.1"/>
    </source>
</evidence>
<organism evidence="1 2">
    <name type="scientific">Polaromonas naphthalenivorans (strain CJ2)</name>
    <dbReference type="NCBI Taxonomy" id="365044"/>
    <lineage>
        <taxon>Bacteria</taxon>
        <taxon>Pseudomonadati</taxon>
        <taxon>Pseudomonadota</taxon>
        <taxon>Betaproteobacteria</taxon>
        <taxon>Burkholderiales</taxon>
        <taxon>Comamonadaceae</taxon>
        <taxon>Polaromonas</taxon>
    </lineage>
</organism>
<accession>A1VV15</accession>
<dbReference type="AlphaFoldDB" id="A1VV15"/>
<gene>
    <name evidence="1" type="ordered locus">Pnap_4210</name>
</gene>
<keyword evidence="1" id="KW-0614">Plasmid</keyword>
<geneLocation type="plasmid" evidence="1 2">
    <name>pPNAP01</name>
</geneLocation>
<reference evidence="2" key="1">
    <citation type="journal article" date="2009" name="Environ. Microbiol.">
        <title>The genome of Polaromonas naphthalenivorans strain CJ2, isolated from coal tar-contaminated sediment, reveals physiological and metabolic versatility and evolution through extensive horizontal gene transfer.</title>
        <authorList>
            <person name="Yagi J.M."/>
            <person name="Sims D."/>
            <person name="Brettin T."/>
            <person name="Bruce D."/>
            <person name="Madsen E.L."/>
        </authorList>
    </citation>
    <scope>NUCLEOTIDE SEQUENCE [LARGE SCALE GENOMIC DNA]</scope>
    <source>
        <strain evidence="2">CJ2</strain>
        <plasmid evidence="2">Plasmid pPNAP01</plasmid>
    </source>
</reference>
<sequence length="89" mass="11060">MELHSNELRDYILRAPKRWTFNGCEMVNNSEACYRWLEQLCRGTLDQRINRRAGLVEKWFPYWRTPTMKSIKRHHDREHIKKYGYFINR</sequence>
<proteinExistence type="predicted"/>
<name>A1VV15_POLNA</name>
<dbReference type="KEGG" id="pna:Pnap_4210"/>
<protein>
    <submittedName>
        <fullName evidence="1">Uncharacterized protein</fullName>
    </submittedName>
</protein>
<evidence type="ECO:0000313" key="2">
    <source>
        <dbReference type="Proteomes" id="UP000000644"/>
    </source>
</evidence>